<sequence>MYILDDGLVGLRYAKEEENDVRAPSALKLSNFSATTDSSLFYALQIKDDRWQLNLNDGIREKQLELKRSRVPWTTVIGLLFLEAVSSSERLVQCSESDRENRKADVEHIRTYHRYMPPGKSTNQCKPNEVVSVIEKYFPPYKWWQRPVGLKQRDSGPCGIVISELSNTSKGGSCR</sequence>
<evidence type="ECO:0000313" key="2">
    <source>
        <dbReference type="Proteomes" id="UP000076722"/>
    </source>
</evidence>
<proteinExistence type="predicted"/>
<name>A0A164WJW3_9AGAM</name>
<dbReference type="AlphaFoldDB" id="A0A164WJW3"/>
<protein>
    <submittedName>
        <fullName evidence="1">Uncharacterized protein</fullName>
    </submittedName>
</protein>
<accession>A0A164WJW3</accession>
<keyword evidence="2" id="KW-1185">Reference proteome</keyword>
<dbReference type="EMBL" id="KV419402">
    <property type="protein sequence ID" value="KZS95111.1"/>
    <property type="molecule type" value="Genomic_DNA"/>
</dbReference>
<reference evidence="1 2" key="1">
    <citation type="journal article" date="2016" name="Mol. Biol. Evol.">
        <title>Comparative Genomics of Early-Diverging Mushroom-Forming Fungi Provides Insights into the Origins of Lignocellulose Decay Capabilities.</title>
        <authorList>
            <person name="Nagy L.G."/>
            <person name="Riley R."/>
            <person name="Tritt A."/>
            <person name="Adam C."/>
            <person name="Daum C."/>
            <person name="Floudas D."/>
            <person name="Sun H."/>
            <person name="Yadav J.S."/>
            <person name="Pangilinan J."/>
            <person name="Larsson K.H."/>
            <person name="Matsuura K."/>
            <person name="Barry K."/>
            <person name="Labutti K."/>
            <person name="Kuo R."/>
            <person name="Ohm R.A."/>
            <person name="Bhattacharya S.S."/>
            <person name="Shirouzu T."/>
            <person name="Yoshinaga Y."/>
            <person name="Martin F.M."/>
            <person name="Grigoriev I.V."/>
            <person name="Hibbett D.S."/>
        </authorList>
    </citation>
    <scope>NUCLEOTIDE SEQUENCE [LARGE SCALE GENOMIC DNA]</scope>
    <source>
        <strain evidence="1 2">HHB9708</strain>
    </source>
</reference>
<dbReference type="Proteomes" id="UP000076722">
    <property type="component" value="Unassembled WGS sequence"/>
</dbReference>
<organism evidence="1 2">
    <name type="scientific">Sistotremastrum niveocremeum HHB9708</name>
    <dbReference type="NCBI Taxonomy" id="1314777"/>
    <lineage>
        <taxon>Eukaryota</taxon>
        <taxon>Fungi</taxon>
        <taxon>Dikarya</taxon>
        <taxon>Basidiomycota</taxon>
        <taxon>Agaricomycotina</taxon>
        <taxon>Agaricomycetes</taxon>
        <taxon>Sistotremastrales</taxon>
        <taxon>Sistotremastraceae</taxon>
        <taxon>Sertulicium</taxon>
        <taxon>Sertulicium niveocremeum</taxon>
    </lineage>
</organism>
<gene>
    <name evidence="1" type="ORF">SISNIDRAFT_543047</name>
</gene>
<evidence type="ECO:0000313" key="1">
    <source>
        <dbReference type="EMBL" id="KZS95111.1"/>
    </source>
</evidence>